<evidence type="ECO:0000256" key="2">
    <source>
        <dbReference type="ARBA" id="ARBA00008422"/>
    </source>
</evidence>
<evidence type="ECO:0000256" key="12">
    <source>
        <dbReference type="ARBA" id="ARBA00043668"/>
    </source>
</evidence>
<accession>A0ABN8CT91</accession>
<comment type="subcellular location">
    <subcellularLocation>
        <location evidence="1">Cell membrane</location>
    </subcellularLocation>
</comment>
<evidence type="ECO:0000256" key="6">
    <source>
        <dbReference type="ARBA" id="ARBA00022475"/>
    </source>
</evidence>
<dbReference type="PANTHER" id="PTHR20963:SF8">
    <property type="entry name" value="MULTIPLE INOSITOL POLYPHOSPHATE PHOSPHATASE 1"/>
    <property type="match status" value="1"/>
</dbReference>
<proteinExistence type="inferred from homology"/>
<keyword evidence="17" id="KW-1185">Reference proteome</keyword>
<evidence type="ECO:0000256" key="10">
    <source>
        <dbReference type="ARBA" id="ARBA00023180"/>
    </source>
</evidence>
<comment type="catalytic activity">
    <reaction evidence="13">
        <text>1D-myo-inositol 1,2,4,5,6-pentakisphosphate + H2O = 1D-myo-inositol 1,2,5,6-tetrakisphosphate + phosphate</text>
        <dbReference type="Rhea" id="RHEA:77115"/>
        <dbReference type="ChEBI" id="CHEBI:15377"/>
        <dbReference type="ChEBI" id="CHEBI:43474"/>
        <dbReference type="ChEBI" id="CHEBI:57798"/>
        <dbReference type="ChEBI" id="CHEBI:195535"/>
        <dbReference type="EC" id="3.1.3.62"/>
    </reaction>
    <physiologicalReaction direction="left-to-right" evidence="13">
        <dbReference type="Rhea" id="RHEA:77116"/>
    </physiologicalReaction>
</comment>
<dbReference type="EC" id="3.1.3.80" evidence="3"/>
<evidence type="ECO:0000256" key="13">
    <source>
        <dbReference type="ARBA" id="ARBA00043671"/>
    </source>
</evidence>
<sequence length="453" mass="52851">MIVDFKEKAQSMTRCVIYMKLLVLVVVVYVVIDVSGDEYNVARKHMSTKTLYTPPPLSTESESQQDTCTPVQLNFAIRHGTRNPTMKDIRRINNTHSRILSHRKEGSLTWVEGWTNPYPKETEAWLADRGLYELIEIGKRLRARLSSFPLSYDTQKFVFEHTWKIRTRQSAEAFAFGFFDGIQPVYYHSYPIGNDHVLRFYDNCPMFEIQVDKNKSATVEHTKYRDSEQMHKNLAKFQELSEFSDATQDDMEAAYAGCAFDVAVLNVFDNWCLFFDDEMLLSMDYFQDLKHFYRKSHGYALSYEIATPLLQEIFQTMKQRVDGKNNVEGYFRFAHAETILPLASLLNVSYFDRHASDREGHFRADTPLELARQRKFKSSELAPFSANIGFILYECAAATDGDTPTFKVKTLLNEQEVIFNECKDQVLCPFNVVENIFRRWIYEFDFHKHCALE</sequence>
<comment type="catalytic activity">
    <reaction evidence="15">
        <text>(2R)-2,3-bisphosphoglycerate + H2O = (2R)-2-phosphoglycerate + phosphate</text>
        <dbReference type="Rhea" id="RHEA:27381"/>
        <dbReference type="ChEBI" id="CHEBI:15377"/>
        <dbReference type="ChEBI" id="CHEBI:43474"/>
        <dbReference type="ChEBI" id="CHEBI:58248"/>
        <dbReference type="ChEBI" id="CHEBI:58289"/>
        <dbReference type="EC" id="3.1.3.80"/>
    </reaction>
    <physiologicalReaction direction="left-to-right" evidence="15">
        <dbReference type="Rhea" id="RHEA:27382"/>
    </physiologicalReaction>
</comment>
<comment type="similarity">
    <text evidence="2">Belongs to the histidine acid phosphatase family. MINPP1 subfamily.</text>
</comment>
<dbReference type="InterPro" id="IPR029033">
    <property type="entry name" value="His_PPase_superfam"/>
</dbReference>
<evidence type="ECO:0000313" key="17">
    <source>
        <dbReference type="Proteomes" id="UP001158986"/>
    </source>
</evidence>
<dbReference type="PANTHER" id="PTHR20963">
    <property type="entry name" value="MULTIPLE INOSITOL POLYPHOSPHATE PHOSPHATASE-RELATED"/>
    <property type="match status" value="1"/>
</dbReference>
<dbReference type="Pfam" id="PF00328">
    <property type="entry name" value="His_Phos_2"/>
    <property type="match status" value="1"/>
</dbReference>
<evidence type="ECO:0000256" key="9">
    <source>
        <dbReference type="ARBA" id="ARBA00023136"/>
    </source>
</evidence>
<comment type="caution">
    <text evidence="16">The sequence shown here is derived from an EMBL/GenBank/DDBJ whole genome shotgun (WGS) entry which is preliminary data.</text>
</comment>
<evidence type="ECO:0000256" key="11">
    <source>
        <dbReference type="ARBA" id="ARBA00031642"/>
    </source>
</evidence>
<protein>
    <recommendedName>
        <fullName evidence="5">Multiple inositol polyphosphate phosphatase 1</fullName>
        <ecNumber evidence="4">3.1.3.62</ecNumber>
        <ecNumber evidence="3">3.1.3.80</ecNumber>
    </recommendedName>
    <alternativeName>
        <fullName evidence="11">2,3-bisphosphoglycerate 3-phosphatase</fullName>
    </alternativeName>
</protein>
<comment type="catalytic activity">
    <reaction evidence="12">
        <text>1D-myo-inositol 1,2,5,6-tetrakisphosphate + H2O = 1D-myo-inositol 1,2,6-trisphosphate + phosphate</text>
        <dbReference type="Rhea" id="RHEA:77119"/>
        <dbReference type="ChEBI" id="CHEBI:15377"/>
        <dbReference type="ChEBI" id="CHEBI:43474"/>
        <dbReference type="ChEBI" id="CHEBI:195535"/>
        <dbReference type="ChEBI" id="CHEBI:195537"/>
        <dbReference type="EC" id="3.1.3.62"/>
    </reaction>
    <physiologicalReaction direction="left-to-right" evidence="12">
        <dbReference type="Rhea" id="RHEA:77120"/>
    </physiologicalReaction>
</comment>
<dbReference type="PIRSF" id="PIRSF000894">
    <property type="entry name" value="Acid_phosphatase"/>
    <property type="match status" value="1"/>
</dbReference>
<name>A0ABN8CT91_9STRA</name>
<evidence type="ECO:0000256" key="4">
    <source>
        <dbReference type="ARBA" id="ARBA00013040"/>
    </source>
</evidence>
<keyword evidence="8" id="KW-0378">Hydrolase</keyword>
<evidence type="ECO:0000256" key="1">
    <source>
        <dbReference type="ARBA" id="ARBA00004236"/>
    </source>
</evidence>
<organism evidence="16 17">
    <name type="scientific">Peronospora belbahrii</name>
    <dbReference type="NCBI Taxonomy" id="622444"/>
    <lineage>
        <taxon>Eukaryota</taxon>
        <taxon>Sar</taxon>
        <taxon>Stramenopiles</taxon>
        <taxon>Oomycota</taxon>
        <taxon>Peronosporomycetes</taxon>
        <taxon>Peronosporales</taxon>
        <taxon>Peronosporaceae</taxon>
        <taxon>Peronospora</taxon>
    </lineage>
</organism>
<keyword evidence="7" id="KW-0732">Signal</keyword>
<keyword evidence="9" id="KW-0472">Membrane</keyword>
<evidence type="ECO:0000256" key="15">
    <source>
        <dbReference type="ARBA" id="ARBA00043832"/>
    </source>
</evidence>
<dbReference type="EMBL" id="CAKLCB010000112">
    <property type="protein sequence ID" value="CAH0515476.1"/>
    <property type="molecule type" value="Genomic_DNA"/>
</dbReference>
<evidence type="ECO:0000256" key="5">
    <source>
        <dbReference type="ARBA" id="ARBA00018097"/>
    </source>
</evidence>
<comment type="catalytic activity">
    <reaction evidence="14">
        <text>1D-myo-inositol hexakisphosphate + H2O = 1D-myo-inositol 1,2,4,5,6-pentakisphosphate + phosphate</text>
        <dbReference type="Rhea" id="RHEA:16989"/>
        <dbReference type="ChEBI" id="CHEBI:15377"/>
        <dbReference type="ChEBI" id="CHEBI:43474"/>
        <dbReference type="ChEBI" id="CHEBI:57798"/>
        <dbReference type="ChEBI" id="CHEBI:58130"/>
        <dbReference type="EC" id="3.1.3.62"/>
    </reaction>
    <physiologicalReaction direction="left-to-right" evidence="14">
        <dbReference type="Rhea" id="RHEA:16990"/>
    </physiologicalReaction>
</comment>
<evidence type="ECO:0000256" key="14">
    <source>
        <dbReference type="ARBA" id="ARBA00043691"/>
    </source>
</evidence>
<dbReference type="CDD" id="cd07061">
    <property type="entry name" value="HP_HAP_like"/>
    <property type="match status" value="1"/>
</dbReference>
<gene>
    <name evidence="16" type="ORF">PBS001_LOCUS2186</name>
</gene>
<evidence type="ECO:0000256" key="7">
    <source>
        <dbReference type="ARBA" id="ARBA00022729"/>
    </source>
</evidence>
<dbReference type="InterPro" id="IPR000560">
    <property type="entry name" value="His_Pase_clade-2"/>
</dbReference>
<dbReference type="EC" id="3.1.3.62" evidence="4"/>
<dbReference type="Proteomes" id="UP001158986">
    <property type="component" value="Unassembled WGS sequence"/>
</dbReference>
<evidence type="ECO:0000313" key="16">
    <source>
        <dbReference type="EMBL" id="CAH0515476.1"/>
    </source>
</evidence>
<keyword evidence="10" id="KW-0325">Glycoprotein</keyword>
<evidence type="ECO:0000256" key="8">
    <source>
        <dbReference type="ARBA" id="ARBA00022801"/>
    </source>
</evidence>
<reference evidence="16 17" key="1">
    <citation type="submission" date="2021-11" db="EMBL/GenBank/DDBJ databases">
        <authorList>
            <person name="Islam A."/>
            <person name="Islam S."/>
            <person name="Flora M.S."/>
            <person name="Rahman M."/>
            <person name="Ziaur R.M."/>
            <person name="Epstein J.H."/>
            <person name="Hassan M."/>
            <person name="Klassen M."/>
            <person name="Woodard K."/>
            <person name="Webb A."/>
            <person name="Webby R.J."/>
            <person name="El Zowalaty M.E."/>
        </authorList>
    </citation>
    <scope>NUCLEOTIDE SEQUENCE [LARGE SCALE GENOMIC DNA]</scope>
    <source>
        <strain evidence="16">Pbs1</strain>
    </source>
</reference>
<evidence type="ECO:0000256" key="3">
    <source>
        <dbReference type="ARBA" id="ARBA00012976"/>
    </source>
</evidence>
<keyword evidence="6" id="KW-1003">Cell membrane</keyword>
<dbReference type="Gene3D" id="3.40.50.1240">
    <property type="entry name" value="Phosphoglycerate mutase-like"/>
    <property type="match status" value="1"/>
</dbReference>
<dbReference type="InterPro" id="IPR016274">
    <property type="entry name" value="Histidine_acid_Pase_euk"/>
</dbReference>
<dbReference type="SUPFAM" id="SSF53254">
    <property type="entry name" value="Phosphoglycerate mutase-like"/>
    <property type="match status" value="1"/>
</dbReference>